<name>A0A8J7KB69_9FLAO</name>
<feature type="transmembrane region" description="Helical" evidence="10">
    <location>
        <begin position="170"/>
        <end position="190"/>
    </location>
</feature>
<dbReference type="InterPro" id="IPR003593">
    <property type="entry name" value="AAA+_ATPase"/>
</dbReference>
<keyword evidence="4 10" id="KW-0812">Transmembrane</keyword>
<keyword evidence="7" id="KW-0067">ATP-binding</keyword>
<dbReference type="AlphaFoldDB" id="A0A8J7KB69"/>
<evidence type="ECO:0000256" key="4">
    <source>
        <dbReference type="ARBA" id="ARBA00022692"/>
    </source>
</evidence>
<evidence type="ECO:0000256" key="8">
    <source>
        <dbReference type="ARBA" id="ARBA00022989"/>
    </source>
</evidence>
<comment type="caution">
    <text evidence="14">The sequence shown here is derived from an EMBL/GenBank/DDBJ whole genome shotgun (WGS) entry which is preliminary data.</text>
</comment>
<dbReference type="Pfam" id="PF03412">
    <property type="entry name" value="Peptidase_C39"/>
    <property type="match status" value="1"/>
</dbReference>
<feature type="transmembrane region" description="Helical" evidence="10">
    <location>
        <begin position="280"/>
        <end position="301"/>
    </location>
</feature>
<evidence type="ECO:0000313" key="15">
    <source>
        <dbReference type="Proteomes" id="UP000608754"/>
    </source>
</evidence>
<evidence type="ECO:0000256" key="2">
    <source>
        <dbReference type="ARBA" id="ARBA00022448"/>
    </source>
</evidence>
<evidence type="ECO:0000259" key="13">
    <source>
        <dbReference type="PROSITE" id="PS50990"/>
    </source>
</evidence>
<evidence type="ECO:0000256" key="3">
    <source>
        <dbReference type="ARBA" id="ARBA00022475"/>
    </source>
</evidence>
<keyword evidence="15" id="KW-1185">Reference proteome</keyword>
<dbReference type="GO" id="GO:0006508">
    <property type="term" value="P:proteolysis"/>
    <property type="evidence" value="ECO:0007669"/>
    <property type="project" value="InterPro"/>
</dbReference>
<dbReference type="PROSITE" id="PS50990">
    <property type="entry name" value="PEPTIDASE_C39"/>
    <property type="match status" value="1"/>
</dbReference>
<protein>
    <submittedName>
        <fullName evidence="14">Peptidase domain-containing ABC transporter</fullName>
    </submittedName>
</protein>
<dbReference type="PROSITE" id="PS50929">
    <property type="entry name" value="ABC_TM1F"/>
    <property type="match status" value="1"/>
</dbReference>
<accession>A0A8J7KB69</accession>
<keyword evidence="5" id="KW-0547">Nucleotide-binding</keyword>
<feature type="domain" description="Peptidase C39" evidence="13">
    <location>
        <begin position="6"/>
        <end position="133"/>
    </location>
</feature>
<keyword evidence="3" id="KW-1003">Cell membrane</keyword>
<reference evidence="14" key="1">
    <citation type="submission" date="2020-10" db="EMBL/GenBank/DDBJ databases">
        <authorList>
            <person name="Lu T."/>
            <person name="Wang Q."/>
            <person name="Han X."/>
        </authorList>
    </citation>
    <scope>NUCLEOTIDE SEQUENCE</scope>
    <source>
        <strain evidence="14">WQ 117</strain>
    </source>
</reference>
<dbReference type="Gene3D" id="1.20.1560.10">
    <property type="entry name" value="ABC transporter type 1, transmembrane domain"/>
    <property type="match status" value="1"/>
</dbReference>
<dbReference type="Gene3D" id="3.40.50.300">
    <property type="entry name" value="P-loop containing nucleotide triphosphate hydrolases"/>
    <property type="match status" value="1"/>
</dbReference>
<dbReference type="SMART" id="SM00382">
    <property type="entry name" value="AAA"/>
    <property type="match status" value="1"/>
</dbReference>
<feature type="transmembrane region" description="Helical" evidence="10">
    <location>
        <begin position="206"/>
        <end position="224"/>
    </location>
</feature>
<dbReference type="SUPFAM" id="SSF90123">
    <property type="entry name" value="ABC transporter transmembrane region"/>
    <property type="match status" value="1"/>
</dbReference>
<evidence type="ECO:0000256" key="1">
    <source>
        <dbReference type="ARBA" id="ARBA00004651"/>
    </source>
</evidence>
<dbReference type="GO" id="GO:0015421">
    <property type="term" value="F:ABC-type oligopeptide transporter activity"/>
    <property type="evidence" value="ECO:0007669"/>
    <property type="project" value="TreeGrafter"/>
</dbReference>
<evidence type="ECO:0000256" key="10">
    <source>
        <dbReference type="SAM" id="Phobius"/>
    </source>
</evidence>
<dbReference type="GO" id="GO:0005886">
    <property type="term" value="C:plasma membrane"/>
    <property type="evidence" value="ECO:0007669"/>
    <property type="project" value="UniProtKB-SubCell"/>
</dbReference>
<dbReference type="GO" id="GO:0008233">
    <property type="term" value="F:peptidase activity"/>
    <property type="evidence" value="ECO:0007669"/>
    <property type="project" value="InterPro"/>
</dbReference>
<proteinExistence type="predicted"/>
<dbReference type="FunFam" id="3.40.50.300:FF:000299">
    <property type="entry name" value="ABC transporter ATP-binding protein/permease"/>
    <property type="match status" value="1"/>
</dbReference>
<keyword evidence="9 10" id="KW-0472">Membrane</keyword>
<dbReference type="InterPro" id="IPR017871">
    <property type="entry name" value="ABC_transporter-like_CS"/>
</dbReference>
<comment type="subcellular location">
    <subcellularLocation>
        <location evidence="1">Cell membrane</location>
        <topology evidence="1">Multi-pass membrane protein</topology>
    </subcellularLocation>
</comment>
<dbReference type="CDD" id="cd18571">
    <property type="entry name" value="ABC_6TM_peptidase_like"/>
    <property type="match status" value="1"/>
</dbReference>
<dbReference type="PANTHER" id="PTHR43394:SF1">
    <property type="entry name" value="ATP-BINDING CASSETTE SUB-FAMILY B MEMBER 10, MITOCHONDRIAL"/>
    <property type="match status" value="1"/>
</dbReference>
<dbReference type="InterPro" id="IPR027417">
    <property type="entry name" value="P-loop_NTPase"/>
</dbReference>
<evidence type="ECO:0000313" key="14">
    <source>
        <dbReference type="EMBL" id="MBF0598300.1"/>
    </source>
</evidence>
<dbReference type="PROSITE" id="PS50893">
    <property type="entry name" value="ABC_TRANSPORTER_2"/>
    <property type="match status" value="1"/>
</dbReference>
<keyword evidence="8 10" id="KW-1133">Transmembrane helix</keyword>
<dbReference type="GO" id="GO:0016887">
    <property type="term" value="F:ATP hydrolysis activity"/>
    <property type="evidence" value="ECO:0007669"/>
    <property type="project" value="InterPro"/>
</dbReference>
<dbReference type="SUPFAM" id="SSF52540">
    <property type="entry name" value="P-loop containing nucleoside triphosphate hydrolases"/>
    <property type="match status" value="1"/>
</dbReference>
<dbReference type="EMBL" id="JADGIK010000013">
    <property type="protein sequence ID" value="MBF0598300.1"/>
    <property type="molecule type" value="Genomic_DNA"/>
</dbReference>
<dbReference type="Pfam" id="PF00664">
    <property type="entry name" value="ABC_membrane"/>
    <property type="match status" value="1"/>
</dbReference>
<keyword evidence="2" id="KW-0813">Transport</keyword>
<evidence type="ECO:0000256" key="6">
    <source>
        <dbReference type="ARBA" id="ARBA00022801"/>
    </source>
</evidence>
<evidence type="ECO:0000259" key="12">
    <source>
        <dbReference type="PROSITE" id="PS50929"/>
    </source>
</evidence>
<feature type="transmembrane region" description="Helical" evidence="10">
    <location>
        <begin position="406"/>
        <end position="433"/>
    </location>
</feature>
<organism evidence="14 15">
    <name type="scientific">Faecalibacter rhinopitheci</name>
    <dbReference type="NCBI Taxonomy" id="2779678"/>
    <lineage>
        <taxon>Bacteria</taxon>
        <taxon>Pseudomonadati</taxon>
        <taxon>Bacteroidota</taxon>
        <taxon>Flavobacteriia</taxon>
        <taxon>Flavobacteriales</taxon>
        <taxon>Weeksellaceae</taxon>
        <taxon>Faecalibacter</taxon>
    </lineage>
</organism>
<dbReference type="InterPro" id="IPR039421">
    <property type="entry name" value="Type_1_exporter"/>
</dbReference>
<dbReference type="Pfam" id="PF00005">
    <property type="entry name" value="ABC_tran"/>
    <property type="match status" value="1"/>
</dbReference>
<gene>
    <name evidence="14" type="ORF">IM532_12755</name>
</gene>
<evidence type="ECO:0000259" key="11">
    <source>
        <dbReference type="PROSITE" id="PS50893"/>
    </source>
</evidence>
<dbReference type="PROSITE" id="PS00211">
    <property type="entry name" value="ABC_TRANSPORTER_1"/>
    <property type="match status" value="1"/>
</dbReference>
<evidence type="ECO:0000256" key="7">
    <source>
        <dbReference type="ARBA" id="ARBA00022840"/>
    </source>
</evidence>
<dbReference type="InterPro" id="IPR036640">
    <property type="entry name" value="ABC1_TM_sf"/>
</dbReference>
<dbReference type="InterPro" id="IPR003439">
    <property type="entry name" value="ABC_transporter-like_ATP-bd"/>
</dbReference>
<evidence type="ECO:0000256" key="9">
    <source>
        <dbReference type="ARBA" id="ARBA00023136"/>
    </source>
</evidence>
<feature type="transmembrane region" description="Helical" evidence="10">
    <location>
        <begin position="307"/>
        <end position="327"/>
    </location>
</feature>
<sequence length="726" mass="83426">MKFIHQLDQMDCGPSCLSMISSFYGRKIDLSYLRSICSITREGVSIKGISTAANKIGFDTICAKISIENLYKNSDFFPSILYWNKNHFVILIDIKYNKNKNSYSFKIADPSFGISTLKEEEFIKNFIHTDNKGIVLLLSPNKDFTNVNVYKTKLDFSYIKNILVKNKIGLTYIFILLIIGSIMSVIFPFLTQTLIDDGVNKKNYNIVYLVLISQLFMFIGSIFIEAIRNWITLNIGNKISLEFISNFLKKLIEVPVNFFDSKMTGDFNQRILDNDRIENFLTSHSMITIFYLITFIGFFLVLGFYNINILGIYILLTTISIFWSIYWQKKREIIDYNLFNSKSENQESIFEILNGIHEIKINQFEDRKRFEWERVRLKMFKINQESLKVNLIQNSGFNFLNQLKNILVTFMCAILVMRGQLTLGAMLSISYIIGQMNSPINQIISFIKVYQEAGLSFNRLNEINLQKSEEDGVFKELDFRTDNFIKIENLSFKYSDIDEYNVLDNISFNIPKGKTTAIVGSSGSGKTTLLKILLKFYSPTDGQIFLGNNNISDTSPKELRKLCGVVLQDGYIFSDSIEKNIANGNDDIDYTRMEEALRIANIYDFVNSLPLKLKTKIGNTGIGLSGGQKQRIFIARAVYKNPELILFDEATSALDSENEKIVYNNLENFFQGRTVVVIAHRLSTVRNADQIIVLEKGKIKEVGTHDELVDYKSSYYNLVKNQLELA</sequence>
<dbReference type="GO" id="GO:0005524">
    <property type="term" value="F:ATP binding"/>
    <property type="evidence" value="ECO:0007669"/>
    <property type="project" value="UniProtKB-KW"/>
</dbReference>
<feature type="domain" description="ABC transmembrane type-1" evidence="12">
    <location>
        <begin position="173"/>
        <end position="452"/>
    </location>
</feature>
<dbReference type="InterPro" id="IPR011527">
    <property type="entry name" value="ABC1_TM_dom"/>
</dbReference>
<keyword evidence="6" id="KW-0378">Hydrolase</keyword>
<feature type="domain" description="ABC transporter" evidence="11">
    <location>
        <begin position="485"/>
        <end position="721"/>
    </location>
</feature>
<dbReference type="InterPro" id="IPR005074">
    <property type="entry name" value="Peptidase_C39"/>
</dbReference>
<dbReference type="Proteomes" id="UP000608754">
    <property type="component" value="Unassembled WGS sequence"/>
</dbReference>
<evidence type="ECO:0000256" key="5">
    <source>
        <dbReference type="ARBA" id="ARBA00022741"/>
    </source>
</evidence>
<dbReference type="Gene3D" id="3.90.70.10">
    <property type="entry name" value="Cysteine proteinases"/>
    <property type="match status" value="1"/>
</dbReference>
<dbReference type="PANTHER" id="PTHR43394">
    <property type="entry name" value="ATP-DEPENDENT PERMEASE MDL1, MITOCHONDRIAL"/>
    <property type="match status" value="1"/>
</dbReference>